<dbReference type="PANTHER" id="PTHR23510">
    <property type="entry name" value="INNER MEMBRANE TRANSPORT PROTEIN YAJR"/>
    <property type="match status" value="1"/>
</dbReference>
<keyword evidence="3 6" id="KW-1133">Transmembrane helix</keyword>
<feature type="compositionally biased region" description="Polar residues" evidence="5">
    <location>
        <begin position="241"/>
        <end position="250"/>
    </location>
</feature>
<feature type="transmembrane region" description="Helical" evidence="6">
    <location>
        <begin position="584"/>
        <end position="603"/>
    </location>
</feature>
<dbReference type="PANTHER" id="PTHR23510:SF16">
    <property type="entry name" value="MAJOR FACILITATOR SUPERFAMILY (MFS) PROFILE DOMAIN-CONTAINING PROTEIN"/>
    <property type="match status" value="1"/>
</dbReference>
<evidence type="ECO:0000256" key="5">
    <source>
        <dbReference type="SAM" id="MobiDB-lite"/>
    </source>
</evidence>
<dbReference type="AlphaFoldDB" id="A0A6A4X3J1"/>
<evidence type="ECO:0000256" key="6">
    <source>
        <dbReference type="SAM" id="Phobius"/>
    </source>
</evidence>
<feature type="transmembrane region" description="Helical" evidence="6">
    <location>
        <begin position="177"/>
        <end position="195"/>
    </location>
</feature>
<evidence type="ECO:0000256" key="4">
    <source>
        <dbReference type="ARBA" id="ARBA00023136"/>
    </source>
</evidence>
<dbReference type="EMBL" id="VIIS01000193">
    <property type="protein sequence ID" value="KAF0312059.1"/>
    <property type="molecule type" value="Genomic_DNA"/>
</dbReference>
<proteinExistence type="predicted"/>
<comment type="subcellular location">
    <subcellularLocation>
        <location evidence="1">Membrane</location>
        <topology evidence="1">Multi-pass membrane protein</topology>
    </subcellularLocation>
</comment>
<feature type="transmembrane region" description="Helical" evidence="6">
    <location>
        <begin position="497"/>
        <end position="515"/>
    </location>
</feature>
<keyword evidence="2 6" id="KW-0812">Transmembrane</keyword>
<accession>A0A6A4X3J1</accession>
<dbReference type="Gene3D" id="1.20.1250.20">
    <property type="entry name" value="MFS general substrate transporter like domains"/>
    <property type="match status" value="2"/>
</dbReference>
<feature type="transmembrane region" description="Helical" evidence="6">
    <location>
        <begin position="550"/>
        <end position="572"/>
    </location>
</feature>
<protein>
    <recommendedName>
        <fullName evidence="9">Major facilitator superfamily (MFS) profile domain-containing protein</fullName>
    </recommendedName>
</protein>
<sequence>MCRRLLQLVATSCTEQRRRLLRRRLSYVVIICNFFLGGFEYGVIFPTAMDYLGSLGAEDGRETTLFGLLIVSYAAANIIGGYVGGLWADMFVETRPLLVLAALPQIIGNALYFFAGSPVTIIGSRALSGLGSGANTAMLAELTRTTSLTHRTSVIGVITFSRQLGIVHRVTLLNAPGLLLMLCYLGYMVLLTLFYSNLTVDKDESGSGVQMRRPALTPVVEDAAGAASVETGTTPEARVCSQCSGQQAMQEKTRQRRLAREIPKTAESTPNKRPSSAPQTGPTPQNTPVSRGKPGAAATEEGSSHTPQRPLVLSLPQPSPNQCSSWPPYRPLAASSEDDRDSAEAPTAASGKPSDSLAPKNAHHTNVVWPHTPDHQPPSSHCPHGDKCPVPFGPCRPSPVSAPAVSPSPSVSVVREWRELLCWPIAALLLCNFAAYMTQTSLEALLPALVERDLHMEIDATGKIFIAGGLVQCAVLLCIFLTPFLPCMHDQRLISGGLLVMILAHVQILVTICMLRDSAVDAGGPAGWQPPSWGWGAASPSPLPPRDQRWFWVVLVGSGVQFFGYPLVNSVVTSFMSKMLSRGAQGVGAAGLRLSMCIGLMLGPVWGSGMLHYELPLLLLPLGILLCSLILFYWFERCGGFRERMRKAAVVDTVTPRVCAAPRRLRTISALSQIREVAADGASDDPQGAATGESSGTDRR</sequence>
<evidence type="ECO:0008006" key="9">
    <source>
        <dbReference type="Google" id="ProtNLM"/>
    </source>
</evidence>
<name>A0A6A4X3J1_AMPAM</name>
<feature type="region of interest" description="Disordered" evidence="5">
    <location>
        <begin position="678"/>
        <end position="700"/>
    </location>
</feature>
<feature type="transmembrane region" description="Helical" evidence="6">
    <location>
        <begin position="25"/>
        <end position="45"/>
    </location>
</feature>
<dbReference type="Proteomes" id="UP000440578">
    <property type="component" value="Unassembled WGS sequence"/>
</dbReference>
<dbReference type="SUPFAM" id="SSF103473">
    <property type="entry name" value="MFS general substrate transporter"/>
    <property type="match status" value="1"/>
</dbReference>
<dbReference type="InterPro" id="IPR036259">
    <property type="entry name" value="MFS_trans_sf"/>
</dbReference>
<evidence type="ECO:0000256" key="2">
    <source>
        <dbReference type="ARBA" id="ARBA00022692"/>
    </source>
</evidence>
<feature type="transmembrane region" description="Helical" evidence="6">
    <location>
        <begin position="420"/>
        <end position="437"/>
    </location>
</feature>
<feature type="transmembrane region" description="Helical" evidence="6">
    <location>
        <begin position="97"/>
        <end position="115"/>
    </location>
</feature>
<feature type="transmembrane region" description="Helical" evidence="6">
    <location>
        <begin position="615"/>
        <end position="635"/>
    </location>
</feature>
<dbReference type="GO" id="GO:0016020">
    <property type="term" value="C:membrane"/>
    <property type="evidence" value="ECO:0007669"/>
    <property type="project" value="UniProtKB-SubCell"/>
</dbReference>
<dbReference type="InterPro" id="IPR011701">
    <property type="entry name" value="MFS"/>
</dbReference>
<feature type="transmembrane region" description="Helical" evidence="6">
    <location>
        <begin position="464"/>
        <end position="485"/>
    </location>
</feature>
<feature type="transmembrane region" description="Helical" evidence="6">
    <location>
        <begin position="65"/>
        <end position="85"/>
    </location>
</feature>
<keyword evidence="4 6" id="KW-0472">Membrane</keyword>
<evidence type="ECO:0000313" key="7">
    <source>
        <dbReference type="EMBL" id="KAF0312059.1"/>
    </source>
</evidence>
<dbReference type="Pfam" id="PF07690">
    <property type="entry name" value="MFS_1"/>
    <property type="match status" value="1"/>
</dbReference>
<feature type="region of interest" description="Disordered" evidence="5">
    <location>
        <begin position="223"/>
        <end position="382"/>
    </location>
</feature>
<dbReference type="InterPro" id="IPR051068">
    <property type="entry name" value="MFS_Domain-Containing_Protein"/>
</dbReference>
<organism evidence="7 8">
    <name type="scientific">Amphibalanus amphitrite</name>
    <name type="common">Striped barnacle</name>
    <name type="synonym">Balanus amphitrite</name>
    <dbReference type="NCBI Taxonomy" id="1232801"/>
    <lineage>
        <taxon>Eukaryota</taxon>
        <taxon>Metazoa</taxon>
        <taxon>Ecdysozoa</taxon>
        <taxon>Arthropoda</taxon>
        <taxon>Crustacea</taxon>
        <taxon>Multicrustacea</taxon>
        <taxon>Cirripedia</taxon>
        <taxon>Thoracica</taxon>
        <taxon>Thoracicalcarea</taxon>
        <taxon>Balanomorpha</taxon>
        <taxon>Balanoidea</taxon>
        <taxon>Balanidae</taxon>
        <taxon>Amphibalaninae</taxon>
        <taxon>Amphibalanus</taxon>
    </lineage>
</organism>
<gene>
    <name evidence="7" type="ORF">FJT64_017155</name>
</gene>
<evidence type="ECO:0000313" key="8">
    <source>
        <dbReference type="Proteomes" id="UP000440578"/>
    </source>
</evidence>
<reference evidence="7 8" key="1">
    <citation type="submission" date="2019-07" db="EMBL/GenBank/DDBJ databases">
        <title>Draft genome assembly of a fouling barnacle, Amphibalanus amphitrite (Darwin, 1854): The first reference genome for Thecostraca.</title>
        <authorList>
            <person name="Kim W."/>
        </authorList>
    </citation>
    <scope>NUCLEOTIDE SEQUENCE [LARGE SCALE GENOMIC DNA]</scope>
    <source>
        <strain evidence="7">SNU_AA5</strain>
        <tissue evidence="7">Soma without cirri and trophi</tissue>
    </source>
</reference>
<comment type="caution">
    <text evidence="7">The sequence shown here is derived from an EMBL/GenBank/DDBJ whole genome shotgun (WGS) entry which is preliminary data.</text>
</comment>
<dbReference type="GO" id="GO:0022857">
    <property type="term" value="F:transmembrane transporter activity"/>
    <property type="evidence" value="ECO:0007669"/>
    <property type="project" value="InterPro"/>
</dbReference>
<keyword evidence="8" id="KW-1185">Reference proteome</keyword>
<feature type="compositionally biased region" description="Polar residues" evidence="5">
    <location>
        <begin position="266"/>
        <end position="289"/>
    </location>
</feature>
<evidence type="ECO:0000256" key="1">
    <source>
        <dbReference type="ARBA" id="ARBA00004141"/>
    </source>
</evidence>
<evidence type="ECO:0000256" key="3">
    <source>
        <dbReference type="ARBA" id="ARBA00022989"/>
    </source>
</evidence>